<evidence type="ECO:0000313" key="2">
    <source>
        <dbReference type="Proteomes" id="UP001060215"/>
    </source>
</evidence>
<name>A0ACC0H496_9ERIC</name>
<proteinExistence type="predicted"/>
<reference evidence="1 2" key="1">
    <citation type="journal article" date="2022" name="Plant J.">
        <title>Chromosome-level genome of Camellia lanceoleosa provides a valuable resource for understanding genome evolution and self-incompatibility.</title>
        <authorList>
            <person name="Gong W."/>
            <person name="Xiao S."/>
            <person name="Wang L."/>
            <person name="Liao Z."/>
            <person name="Chang Y."/>
            <person name="Mo W."/>
            <person name="Hu G."/>
            <person name="Li W."/>
            <person name="Zhao G."/>
            <person name="Zhu H."/>
            <person name="Hu X."/>
            <person name="Ji K."/>
            <person name="Xiang X."/>
            <person name="Song Q."/>
            <person name="Yuan D."/>
            <person name="Jin S."/>
            <person name="Zhang L."/>
        </authorList>
    </citation>
    <scope>NUCLEOTIDE SEQUENCE [LARGE SCALE GENOMIC DNA]</scope>
    <source>
        <strain evidence="1">SQ_2022a</strain>
    </source>
</reference>
<dbReference type="EMBL" id="CM045764">
    <property type="protein sequence ID" value="KAI8007440.1"/>
    <property type="molecule type" value="Genomic_DNA"/>
</dbReference>
<accession>A0ACC0H496</accession>
<evidence type="ECO:0000313" key="1">
    <source>
        <dbReference type="EMBL" id="KAI8007440.1"/>
    </source>
</evidence>
<keyword evidence="2" id="KW-1185">Reference proteome</keyword>
<gene>
    <name evidence="1" type="ORF">LOK49_LG07G01180</name>
</gene>
<sequence>MVDEEEALFPSLSINGFIELSLSSPSQMGKAKQNMELIRNDKTRYVTFQKRKKGLKKKTYELKTLCDVEVCLIIYGLRPMTVLRMIKQKCGPQILT</sequence>
<dbReference type="Proteomes" id="UP001060215">
    <property type="component" value="Chromosome 7"/>
</dbReference>
<organism evidence="1 2">
    <name type="scientific">Camellia lanceoleosa</name>
    <dbReference type="NCBI Taxonomy" id="1840588"/>
    <lineage>
        <taxon>Eukaryota</taxon>
        <taxon>Viridiplantae</taxon>
        <taxon>Streptophyta</taxon>
        <taxon>Embryophyta</taxon>
        <taxon>Tracheophyta</taxon>
        <taxon>Spermatophyta</taxon>
        <taxon>Magnoliopsida</taxon>
        <taxon>eudicotyledons</taxon>
        <taxon>Gunneridae</taxon>
        <taxon>Pentapetalae</taxon>
        <taxon>asterids</taxon>
        <taxon>Ericales</taxon>
        <taxon>Theaceae</taxon>
        <taxon>Camellia</taxon>
    </lineage>
</organism>
<protein>
    <submittedName>
        <fullName evidence="1">MADS-box transcription factor 5</fullName>
    </submittedName>
</protein>
<comment type="caution">
    <text evidence="1">The sequence shown here is derived from an EMBL/GenBank/DDBJ whole genome shotgun (WGS) entry which is preliminary data.</text>
</comment>